<proteinExistence type="predicted"/>
<evidence type="ECO:0000313" key="3">
    <source>
        <dbReference type="Proteomes" id="UP000297299"/>
    </source>
</evidence>
<feature type="region of interest" description="Disordered" evidence="1">
    <location>
        <begin position="1"/>
        <end position="95"/>
    </location>
</feature>
<feature type="region of interest" description="Disordered" evidence="1">
    <location>
        <begin position="203"/>
        <end position="224"/>
    </location>
</feature>
<accession>A0A4Y8CR07</accession>
<sequence length="320" mass="36276">MYMIKTPGQQDFAIRKPMTPSELRKKYRKAQEDAKRRQSQTESNNIPVVQEQNLNEAGKSLIKDGPITQDYEKDEFKSVKESKDTSDDNGGLNKSFSEFGIETKFEEKTPKEILTELTNNRDNPKLARYFLLDITPDTSWFESIPSKVNILLGKLTDGGQLRGGDKDLAIEHRNDILTTLIEAALELSSTILDTPEISRKLEAQQNGQNKDPRDAVTSAEPATDNLVDEKPILASTLCENYSNAVAPDQQVGDLEELTQDPRDGSRFFVYDPEPSPSLYYTIDLYERIYSLRLEKRSEDSKEKTVGMFTLFNTLCDILKS</sequence>
<dbReference type="STRING" id="38488.A0A4Y8CR07"/>
<reference evidence="2 3" key="1">
    <citation type="submission" date="2017-11" db="EMBL/GenBank/DDBJ databases">
        <title>Comparative genomics of Botrytis spp.</title>
        <authorList>
            <person name="Valero-Jimenez C.A."/>
            <person name="Tapia P."/>
            <person name="Veloso J."/>
            <person name="Silva-Moreno E."/>
            <person name="Staats M."/>
            <person name="Valdes J.H."/>
            <person name="Van Kan J.A.L."/>
        </authorList>
    </citation>
    <scope>NUCLEOTIDE SEQUENCE [LARGE SCALE GENOMIC DNA]</scope>
    <source>
        <strain evidence="2 3">MUCL2830</strain>
    </source>
</reference>
<protein>
    <submittedName>
        <fullName evidence="2">Uncharacterized protein</fullName>
    </submittedName>
</protein>
<organism evidence="2 3">
    <name type="scientific">Botryotinia calthae</name>
    <dbReference type="NCBI Taxonomy" id="38488"/>
    <lineage>
        <taxon>Eukaryota</taxon>
        <taxon>Fungi</taxon>
        <taxon>Dikarya</taxon>
        <taxon>Ascomycota</taxon>
        <taxon>Pezizomycotina</taxon>
        <taxon>Leotiomycetes</taxon>
        <taxon>Helotiales</taxon>
        <taxon>Sclerotiniaceae</taxon>
        <taxon>Botryotinia</taxon>
    </lineage>
</organism>
<gene>
    <name evidence="2" type="ORF">BOTCAL_0388g00170</name>
</gene>
<dbReference type="EMBL" id="PHWZ01000387">
    <property type="protein sequence ID" value="TEY42636.1"/>
    <property type="molecule type" value="Genomic_DNA"/>
</dbReference>
<feature type="compositionally biased region" description="Polar residues" evidence="1">
    <location>
        <begin position="40"/>
        <end position="55"/>
    </location>
</feature>
<comment type="caution">
    <text evidence="2">The sequence shown here is derived from an EMBL/GenBank/DDBJ whole genome shotgun (WGS) entry which is preliminary data.</text>
</comment>
<feature type="compositionally biased region" description="Basic and acidic residues" evidence="1">
    <location>
        <begin position="70"/>
        <end position="86"/>
    </location>
</feature>
<dbReference type="OrthoDB" id="341259at2759"/>
<keyword evidence="3" id="KW-1185">Reference proteome</keyword>
<evidence type="ECO:0000313" key="2">
    <source>
        <dbReference type="EMBL" id="TEY42636.1"/>
    </source>
</evidence>
<name>A0A4Y8CR07_9HELO</name>
<dbReference type="Proteomes" id="UP000297299">
    <property type="component" value="Unassembled WGS sequence"/>
</dbReference>
<dbReference type="AlphaFoldDB" id="A0A4Y8CR07"/>
<evidence type="ECO:0000256" key="1">
    <source>
        <dbReference type="SAM" id="MobiDB-lite"/>
    </source>
</evidence>